<dbReference type="HOGENOM" id="CLU_1612263_0_0_1"/>
<keyword evidence="2" id="KW-1185">Reference proteome</keyword>
<accession>G0P505</accession>
<dbReference type="InParanoid" id="G0P505"/>
<dbReference type="Proteomes" id="UP000008068">
    <property type="component" value="Unassembled WGS sequence"/>
</dbReference>
<proteinExistence type="predicted"/>
<dbReference type="EMBL" id="GL380071">
    <property type="protein sequence ID" value="EGT45151.1"/>
    <property type="molecule type" value="Genomic_DNA"/>
</dbReference>
<reference evidence="2" key="1">
    <citation type="submission" date="2011-07" db="EMBL/GenBank/DDBJ databases">
        <authorList>
            <consortium name="Caenorhabditis brenneri Sequencing and Analysis Consortium"/>
            <person name="Wilson R.K."/>
        </authorList>
    </citation>
    <scope>NUCLEOTIDE SEQUENCE [LARGE SCALE GENOMIC DNA]</scope>
    <source>
        <strain evidence="2">PB2801</strain>
    </source>
</reference>
<sequence>MSPFKNASHPISSFGRSQYKLKQFRSDCREQIYWFKPNLGPEKLWSSRFWQFILWTQKARSSKNVWQRKNDLTLHSGPFLRKKIHVSGGSDDQNKLKNSIFSPKTCDVPSHEIHSTPRREHKTSMVAPVGMIRRYFLSAVEKAVCLRILVIENLALTAVEISHDA</sequence>
<evidence type="ECO:0000313" key="2">
    <source>
        <dbReference type="Proteomes" id="UP000008068"/>
    </source>
</evidence>
<organism evidence="2">
    <name type="scientific">Caenorhabditis brenneri</name>
    <name type="common">Nematode worm</name>
    <dbReference type="NCBI Taxonomy" id="135651"/>
    <lineage>
        <taxon>Eukaryota</taxon>
        <taxon>Metazoa</taxon>
        <taxon>Ecdysozoa</taxon>
        <taxon>Nematoda</taxon>
        <taxon>Chromadorea</taxon>
        <taxon>Rhabditida</taxon>
        <taxon>Rhabditina</taxon>
        <taxon>Rhabditomorpha</taxon>
        <taxon>Rhabditoidea</taxon>
        <taxon>Rhabditidae</taxon>
        <taxon>Peloderinae</taxon>
        <taxon>Caenorhabditis</taxon>
    </lineage>
</organism>
<dbReference type="AlphaFoldDB" id="G0P505"/>
<name>G0P505_CAEBE</name>
<gene>
    <name evidence="1" type="ORF">CAEBREN_08247</name>
</gene>
<protein>
    <submittedName>
        <fullName evidence="1">Uncharacterized protein</fullName>
    </submittedName>
</protein>
<evidence type="ECO:0000313" key="1">
    <source>
        <dbReference type="EMBL" id="EGT45151.1"/>
    </source>
</evidence>